<evidence type="ECO:0000313" key="2">
    <source>
        <dbReference type="EMBL" id="AIA86960.1"/>
    </source>
</evidence>
<dbReference type="AlphaFoldDB" id="A0A060C1S1"/>
<dbReference type="Pfam" id="PF03423">
    <property type="entry name" value="CBM_25"/>
    <property type="match status" value="1"/>
</dbReference>
<proteinExistence type="predicted"/>
<dbReference type="GO" id="GO:2001070">
    <property type="term" value="F:starch binding"/>
    <property type="evidence" value="ECO:0007669"/>
    <property type="project" value="InterPro"/>
</dbReference>
<organism evidence="2">
    <name type="scientific">uncultured Streptomyces sp</name>
    <dbReference type="NCBI Taxonomy" id="174707"/>
    <lineage>
        <taxon>Bacteria</taxon>
        <taxon>Bacillati</taxon>
        <taxon>Actinomycetota</taxon>
        <taxon>Actinomycetes</taxon>
        <taxon>Kitasatosporales</taxon>
        <taxon>Streptomycetaceae</taxon>
        <taxon>Streptomyces</taxon>
        <taxon>environmental samples</taxon>
    </lineage>
</organism>
<dbReference type="EMBL" id="KF119692">
    <property type="protein sequence ID" value="AIA86960.1"/>
    <property type="molecule type" value="Genomic_DNA"/>
</dbReference>
<feature type="domain" description="Carbohydrate binding module family 25" evidence="1">
    <location>
        <begin position="1"/>
        <end position="67"/>
    </location>
</feature>
<reference evidence="2" key="1">
    <citation type="journal article" date="2013" name="Environ. Microbiol.">
        <title>Seasonally variable intestinal metagenomes of the red palm weevil (Rhynchophorus ferrugineus).</title>
        <authorList>
            <person name="Jia S."/>
            <person name="Zhang X."/>
            <person name="Zhang G."/>
            <person name="Yin A."/>
            <person name="Zhang S."/>
            <person name="Li F."/>
            <person name="Wang L."/>
            <person name="Zhao D."/>
            <person name="Yun Q."/>
            <person name="Tala"/>
            <person name="Wang J."/>
            <person name="Sun G."/>
            <person name="Baabdullah M."/>
            <person name="Yu X."/>
            <person name="Hu S."/>
            <person name="Al-Mssallem I.S."/>
            <person name="Yu J."/>
        </authorList>
    </citation>
    <scope>NUCLEOTIDE SEQUENCE</scope>
</reference>
<dbReference type="Gene3D" id="2.60.40.10">
    <property type="entry name" value="Immunoglobulins"/>
    <property type="match status" value="1"/>
</dbReference>
<accession>A0A060C1S1</accession>
<sequence length="69" mass="7102">MPGVKMSTACTGWVSYTIPDTDGQTVEFVFTNGSGTWDNNNGNNYKATGTSIVVSSSGTISSTAPCTVS</sequence>
<dbReference type="InterPro" id="IPR005085">
    <property type="entry name" value="CBM25"/>
</dbReference>
<name>A0A060C1S1_9ACTN</name>
<protein>
    <submittedName>
        <fullName evidence="2">CAZy families CBM25|GH13 protein</fullName>
    </submittedName>
</protein>
<dbReference type="InterPro" id="IPR013783">
    <property type="entry name" value="Ig-like_fold"/>
</dbReference>
<evidence type="ECO:0000259" key="1">
    <source>
        <dbReference type="Pfam" id="PF03423"/>
    </source>
</evidence>
<dbReference type="GO" id="GO:0005975">
    <property type="term" value="P:carbohydrate metabolic process"/>
    <property type="evidence" value="ECO:0007669"/>
    <property type="project" value="UniProtKB-ARBA"/>
</dbReference>